<dbReference type="AlphaFoldDB" id="A0A4Y2I0W3"/>
<accession>A0A4Y2I0W3</accession>
<dbReference type="EMBL" id="BGPR01002275">
    <property type="protein sequence ID" value="GBM70806.1"/>
    <property type="molecule type" value="Genomic_DNA"/>
</dbReference>
<dbReference type="Proteomes" id="UP000499080">
    <property type="component" value="Unassembled WGS sequence"/>
</dbReference>
<evidence type="ECO:0000313" key="1">
    <source>
        <dbReference type="EMBL" id="GBM70806.1"/>
    </source>
</evidence>
<reference evidence="1 2" key="1">
    <citation type="journal article" date="2019" name="Sci. Rep.">
        <title>Orb-weaving spider Araneus ventricosus genome elucidates the spidroin gene catalogue.</title>
        <authorList>
            <person name="Kono N."/>
            <person name="Nakamura H."/>
            <person name="Ohtoshi R."/>
            <person name="Moran D.A.P."/>
            <person name="Shinohara A."/>
            <person name="Yoshida Y."/>
            <person name="Fujiwara M."/>
            <person name="Mori M."/>
            <person name="Tomita M."/>
            <person name="Arakawa K."/>
        </authorList>
    </citation>
    <scope>NUCLEOTIDE SEQUENCE [LARGE SCALE GENOMIC DNA]</scope>
</reference>
<protein>
    <submittedName>
        <fullName evidence="1">Uncharacterized protein</fullName>
    </submittedName>
</protein>
<proteinExistence type="predicted"/>
<keyword evidence="2" id="KW-1185">Reference proteome</keyword>
<evidence type="ECO:0000313" key="2">
    <source>
        <dbReference type="Proteomes" id="UP000499080"/>
    </source>
</evidence>
<gene>
    <name evidence="1" type="ORF">AVEN_142095_1</name>
</gene>
<comment type="caution">
    <text evidence="1">The sequence shown here is derived from an EMBL/GenBank/DDBJ whole genome shotgun (WGS) entry which is preliminary data.</text>
</comment>
<name>A0A4Y2I0W3_ARAVE</name>
<sequence>MAGLSQHCIRSHQCRRKVYVCWNMRGVLRLRAFSVHSYANTEDLHLVTKAFCVGFASFVKLVVGVFKRATIITPVTAFDRNMLLKVWTELDYRCDMCRMTKGAHIEHLYYVK</sequence>
<organism evidence="1 2">
    <name type="scientific">Araneus ventricosus</name>
    <name type="common">Orbweaver spider</name>
    <name type="synonym">Epeira ventricosa</name>
    <dbReference type="NCBI Taxonomy" id="182803"/>
    <lineage>
        <taxon>Eukaryota</taxon>
        <taxon>Metazoa</taxon>
        <taxon>Ecdysozoa</taxon>
        <taxon>Arthropoda</taxon>
        <taxon>Chelicerata</taxon>
        <taxon>Arachnida</taxon>
        <taxon>Araneae</taxon>
        <taxon>Araneomorphae</taxon>
        <taxon>Entelegynae</taxon>
        <taxon>Araneoidea</taxon>
        <taxon>Araneidae</taxon>
        <taxon>Araneus</taxon>
    </lineage>
</organism>